<feature type="transmembrane region" description="Helical" evidence="2">
    <location>
        <begin position="131"/>
        <end position="159"/>
    </location>
</feature>
<organism evidence="3 4">
    <name type="scientific">Limnoglobus roseus</name>
    <dbReference type="NCBI Taxonomy" id="2598579"/>
    <lineage>
        <taxon>Bacteria</taxon>
        <taxon>Pseudomonadati</taxon>
        <taxon>Planctomycetota</taxon>
        <taxon>Planctomycetia</taxon>
        <taxon>Gemmatales</taxon>
        <taxon>Gemmataceae</taxon>
        <taxon>Limnoglobus</taxon>
    </lineage>
</organism>
<dbReference type="Proteomes" id="UP000324974">
    <property type="component" value="Chromosome"/>
</dbReference>
<keyword evidence="2" id="KW-0472">Membrane</keyword>
<sequence length="168" mass="17322">MNLDFVLFTILATLIAASAVGVVSSATIVRSAVFLLFTLIGVAFLYFLLGAEFLGATQLIVYVGGTLVLVVFGGMLTTAGPFNVLRTKTAEWVLSGSVAAGVFALLVSISLQLGARPTSTGDIPGPGPLGMAFLTTHLLPFEIVSVHLLVVLIGAAYLARAKKKAGSP</sequence>
<dbReference type="Pfam" id="PF00499">
    <property type="entry name" value="Oxidored_q3"/>
    <property type="match status" value="1"/>
</dbReference>
<dbReference type="RefSeq" id="WP_149111689.1">
    <property type="nucleotide sequence ID" value="NZ_CP042425.1"/>
</dbReference>
<name>A0A5C1ACK5_9BACT</name>
<dbReference type="InterPro" id="IPR001457">
    <property type="entry name" value="NADH_UbQ/plastoQ_OxRdtase_su6"/>
</dbReference>
<comment type="similarity">
    <text evidence="1 2">Belongs to the complex I subunit 6 family.</text>
</comment>
<dbReference type="GO" id="GO:0048038">
    <property type="term" value="F:quinone binding"/>
    <property type="evidence" value="ECO:0007669"/>
    <property type="project" value="UniProtKB-UniRule"/>
</dbReference>
<evidence type="ECO:0000256" key="1">
    <source>
        <dbReference type="ARBA" id="ARBA00005698"/>
    </source>
</evidence>
<accession>A0A5C1ACK5</accession>
<dbReference type="KEGG" id="lrs:PX52LOC_04007"/>
<evidence type="ECO:0000313" key="3">
    <source>
        <dbReference type="EMBL" id="QEL17031.1"/>
    </source>
</evidence>
<dbReference type="PANTHER" id="PTHR33269:SF17">
    <property type="entry name" value="NADH-UBIQUINONE OXIDOREDUCTASE CHAIN 6"/>
    <property type="match status" value="1"/>
</dbReference>
<protein>
    <recommendedName>
        <fullName evidence="2">NADH-quinone oxidoreductase subunit J</fullName>
        <ecNumber evidence="2">7.1.1.-</ecNumber>
    </recommendedName>
</protein>
<dbReference type="AlphaFoldDB" id="A0A5C1ACK5"/>
<keyword evidence="2" id="KW-1003">Cell membrane</keyword>
<dbReference type="InterPro" id="IPR042106">
    <property type="entry name" value="Nuo/plastoQ_OxRdtase_6_NuoJ"/>
</dbReference>
<dbReference type="OrthoDB" id="261376at2"/>
<comment type="subcellular location">
    <subcellularLocation>
        <location evidence="2">Cell membrane</location>
        <topology evidence="2">Multi-pass membrane protein</topology>
    </subcellularLocation>
</comment>
<comment type="function">
    <text evidence="2">NDH-1 shuttles electrons from NADH, via FMN and iron-sulfur (Fe-S) centers, to quinones in the respiratory chain. Couples the redox reaction to proton translocation (for every two electrons transferred, four hydrogen ions are translocated across the cytoplasmic membrane), and thus conserves the redox energy in a proton gradient.</text>
</comment>
<dbReference type="PANTHER" id="PTHR33269">
    <property type="entry name" value="NADH-UBIQUINONE OXIDOREDUCTASE CHAIN 6"/>
    <property type="match status" value="1"/>
</dbReference>
<feature type="transmembrane region" description="Helical" evidence="2">
    <location>
        <begin position="92"/>
        <end position="111"/>
    </location>
</feature>
<comment type="catalytic activity">
    <reaction evidence="2">
        <text>a quinone + NADH + 5 H(+)(in) = a quinol + NAD(+) + 4 H(+)(out)</text>
        <dbReference type="Rhea" id="RHEA:57888"/>
        <dbReference type="ChEBI" id="CHEBI:15378"/>
        <dbReference type="ChEBI" id="CHEBI:24646"/>
        <dbReference type="ChEBI" id="CHEBI:57540"/>
        <dbReference type="ChEBI" id="CHEBI:57945"/>
        <dbReference type="ChEBI" id="CHEBI:132124"/>
    </reaction>
</comment>
<keyword evidence="2" id="KW-0520">NAD</keyword>
<proteinExistence type="inferred from homology"/>
<gene>
    <name evidence="3" type="ORF">PX52LOC_04007</name>
</gene>
<feature type="transmembrane region" description="Helical" evidence="2">
    <location>
        <begin position="33"/>
        <end position="53"/>
    </location>
</feature>
<feature type="transmembrane region" description="Helical" evidence="2">
    <location>
        <begin position="6"/>
        <end position="26"/>
    </location>
</feature>
<dbReference type="GO" id="GO:0005886">
    <property type="term" value="C:plasma membrane"/>
    <property type="evidence" value="ECO:0007669"/>
    <property type="project" value="UniProtKB-SubCell"/>
</dbReference>
<feature type="transmembrane region" description="Helical" evidence="2">
    <location>
        <begin position="59"/>
        <end position="80"/>
    </location>
</feature>
<keyword evidence="4" id="KW-1185">Reference proteome</keyword>
<dbReference type="GO" id="GO:0008137">
    <property type="term" value="F:NADH dehydrogenase (ubiquinone) activity"/>
    <property type="evidence" value="ECO:0007669"/>
    <property type="project" value="UniProtKB-UniRule"/>
</dbReference>
<dbReference type="Gene3D" id="1.20.120.1200">
    <property type="entry name" value="NADH-ubiquinone/plastoquinone oxidoreductase chain 6, subunit NuoJ"/>
    <property type="match status" value="1"/>
</dbReference>
<keyword evidence="2" id="KW-1133">Transmembrane helix</keyword>
<evidence type="ECO:0000256" key="2">
    <source>
        <dbReference type="RuleBase" id="RU004429"/>
    </source>
</evidence>
<evidence type="ECO:0000313" key="4">
    <source>
        <dbReference type="Proteomes" id="UP000324974"/>
    </source>
</evidence>
<dbReference type="EC" id="7.1.1.-" evidence="2"/>
<dbReference type="EMBL" id="CP042425">
    <property type="protein sequence ID" value="QEL17031.1"/>
    <property type="molecule type" value="Genomic_DNA"/>
</dbReference>
<keyword evidence="2" id="KW-0812">Transmembrane</keyword>
<keyword evidence="2" id="KW-0874">Quinone</keyword>
<reference evidence="4" key="1">
    <citation type="submission" date="2019-08" db="EMBL/GenBank/DDBJ databases">
        <title>Limnoglobus roseus gen. nov., sp. nov., a novel freshwater planctomycete with a giant genome from the family Gemmataceae.</title>
        <authorList>
            <person name="Kulichevskaya I.S."/>
            <person name="Naumoff D.G."/>
            <person name="Miroshnikov K."/>
            <person name="Ivanova A."/>
            <person name="Philippov D.A."/>
            <person name="Hakobyan A."/>
            <person name="Rijpstra I.C."/>
            <person name="Sinninghe Damste J.S."/>
            <person name="Liesack W."/>
            <person name="Dedysh S.N."/>
        </authorList>
    </citation>
    <scope>NUCLEOTIDE SEQUENCE [LARGE SCALE GENOMIC DNA]</scope>
    <source>
        <strain evidence="4">PX52</strain>
    </source>
</reference>